<dbReference type="AlphaFoldDB" id="A0AAW6RKA7"/>
<evidence type="ECO:0000313" key="1">
    <source>
        <dbReference type="EMBL" id="MDG9698974.1"/>
    </source>
</evidence>
<comment type="caution">
    <text evidence="1">The sequence shown here is derived from an EMBL/GenBank/DDBJ whole genome shotgun (WGS) entry which is preliminary data.</text>
</comment>
<gene>
    <name evidence="1" type="primary">gspM</name>
    <name evidence="1" type="ORF">QB898_04445</name>
</gene>
<evidence type="ECO:0000313" key="2">
    <source>
        <dbReference type="Proteomes" id="UP001237156"/>
    </source>
</evidence>
<dbReference type="NCBIfam" id="NF040576">
    <property type="entry name" value="T2SS_GspM_XpsM"/>
    <property type="match status" value="1"/>
</dbReference>
<dbReference type="InterPro" id="IPR014717">
    <property type="entry name" value="Transl_elong_EF1B/ribsomal_bS6"/>
</dbReference>
<dbReference type="EMBL" id="JARVII010000006">
    <property type="protein sequence ID" value="MDG9698974.1"/>
    <property type="molecule type" value="Genomic_DNA"/>
</dbReference>
<dbReference type="Gene3D" id="3.30.70.60">
    <property type="match status" value="1"/>
</dbReference>
<sequence length="183" mass="19913">MNAVRNPERIWLALLAAALLACLALGAFKVYDKHRWAALRLAEIEPRYARLAGLQASAPQLDELAQQLRERMAQYAYPAGDDPSYAGNGALQRVRELAAAAGLSVTSSQALAAQEKEGFYRVGLNLRLEGEWASMAKLLQSIAALRPAVYAESVQINSLAGHMPEGPQTVAVMLNLFVLQERP</sequence>
<protein>
    <submittedName>
        <fullName evidence="1">Type II secretion system protein GspM</fullName>
    </submittedName>
</protein>
<dbReference type="InterPro" id="IPR034756">
    <property type="entry name" value="T2SSM_b"/>
</dbReference>
<dbReference type="PROSITE" id="PS51257">
    <property type="entry name" value="PROKAR_LIPOPROTEIN"/>
    <property type="match status" value="1"/>
</dbReference>
<reference evidence="1 2" key="1">
    <citation type="submission" date="2023-04" db="EMBL/GenBank/DDBJ databases">
        <title>Ottowia paracancer sp. nov., isolated from human stomach.</title>
        <authorList>
            <person name="Song Y."/>
        </authorList>
    </citation>
    <scope>NUCLEOTIDE SEQUENCE [LARGE SCALE GENOMIC DNA]</scope>
    <source>
        <strain evidence="1 2">10c7w1</strain>
    </source>
</reference>
<proteinExistence type="predicted"/>
<dbReference type="Pfam" id="PF10741">
    <property type="entry name" value="T2SSM_b"/>
    <property type="match status" value="1"/>
</dbReference>
<organism evidence="1 2">
    <name type="scientific">Ottowia cancrivicina</name>
    <dbReference type="NCBI Taxonomy" id="3040346"/>
    <lineage>
        <taxon>Bacteria</taxon>
        <taxon>Pseudomonadati</taxon>
        <taxon>Pseudomonadota</taxon>
        <taxon>Betaproteobacteria</taxon>
        <taxon>Burkholderiales</taxon>
        <taxon>Comamonadaceae</taxon>
        <taxon>Ottowia</taxon>
    </lineage>
</organism>
<dbReference type="Proteomes" id="UP001237156">
    <property type="component" value="Unassembled WGS sequence"/>
</dbReference>
<accession>A0AAW6RKA7</accession>
<name>A0AAW6RKA7_9BURK</name>
<keyword evidence="2" id="KW-1185">Reference proteome</keyword>
<dbReference type="RefSeq" id="WP_279523960.1">
    <property type="nucleotide sequence ID" value="NZ_JARVII010000006.1"/>
</dbReference>